<gene>
    <name evidence="2" type="ORF">DQX05_06480</name>
</gene>
<dbReference type="EMBL" id="QYZD01000004">
    <property type="protein sequence ID" value="RJG25119.1"/>
    <property type="molecule type" value="Genomic_DNA"/>
</dbReference>
<dbReference type="GO" id="GO:0016740">
    <property type="term" value="F:transferase activity"/>
    <property type="evidence" value="ECO:0007669"/>
    <property type="project" value="UniProtKB-KW"/>
</dbReference>
<accession>A0A3A3GPR0</accession>
<reference evidence="2 3" key="1">
    <citation type="submission" date="2018-09" db="EMBL/GenBank/DDBJ databases">
        <title>Paenibacillus SK2017-BO5.</title>
        <authorList>
            <person name="Piskunova J.V."/>
            <person name="Dubiley S.A."/>
            <person name="Severinov K.V."/>
        </authorList>
    </citation>
    <scope>NUCLEOTIDE SEQUENCE [LARGE SCALE GENOMIC DNA]</scope>
    <source>
        <strain evidence="2 3">BO5</strain>
    </source>
</reference>
<dbReference type="InterPro" id="IPR007345">
    <property type="entry name" value="Polysacch_pyruvyl_Trfase"/>
</dbReference>
<sequence>MKKVLYLGWIGFNNLGDEWMRAMFEQLAKLHLSPEEYEIIPSIPGVDIKDMTKYDTIVMGGGSLLIPGYLDILHDAVRQQKRVIIWGSGHDRLHPFSFGSSAPPESKELCLKVKEVVDHAVYCGVRGPWTFEYMRQMGVAMDRVTVSGDPAMLSPLPASESDGEQTGERWIGINWGTSYNRIYGKDEAYVENQVASAARCLIDEGYKIYVYPVWGPDREACKRLCEKIAAPDKVVYDAEVHSYETYLQLMKRFDLTINFKLHANVLSAAADVPFICLGYRFKSFDFAHSIDLPQLAISTDAAQLAERIRDTAAHALANKMSIVSRIGSHRQSVTASLEKPFLEQLF</sequence>
<organism evidence="2 3">
    <name type="scientific">Paenibacillus thiaminolyticus</name>
    <name type="common">Bacillus thiaminolyticus</name>
    <dbReference type="NCBI Taxonomy" id="49283"/>
    <lineage>
        <taxon>Bacteria</taxon>
        <taxon>Bacillati</taxon>
        <taxon>Bacillota</taxon>
        <taxon>Bacilli</taxon>
        <taxon>Bacillales</taxon>
        <taxon>Paenibacillaceae</taxon>
        <taxon>Paenibacillus</taxon>
    </lineage>
</organism>
<evidence type="ECO:0000313" key="3">
    <source>
        <dbReference type="Proteomes" id="UP000266177"/>
    </source>
</evidence>
<dbReference type="RefSeq" id="WP_119791959.1">
    <property type="nucleotide sequence ID" value="NZ_QYZD01000004.1"/>
</dbReference>
<dbReference type="Proteomes" id="UP000266177">
    <property type="component" value="Unassembled WGS sequence"/>
</dbReference>
<keyword evidence="2" id="KW-0808">Transferase</keyword>
<proteinExistence type="predicted"/>
<protein>
    <submittedName>
        <fullName evidence="2">Polysaccharide pyruvyl transferase family protein</fullName>
    </submittedName>
</protein>
<feature type="domain" description="Polysaccharide pyruvyl transferase" evidence="1">
    <location>
        <begin position="14"/>
        <end position="279"/>
    </location>
</feature>
<name>A0A3A3GPR0_PANTH</name>
<evidence type="ECO:0000313" key="2">
    <source>
        <dbReference type="EMBL" id="RJG25119.1"/>
    </source>
</evidence>
<dbReference type="PANTHER" id="PTHR36836">
    <property type="entry name" value="COLANIC ACID BIOSYNTHESIS PROTEIN WCAK"/>
    <property type="match status" value="1"/>
</dbReference>
<dbReference type="Pfam" id="PF04230">
    <property type="entry name" value="PS_pyruv_trans"/>
    <property type="match status" value="1"/>
</dbReference>
<evidence type="ECO:0000259" key="1">
    <source>
        <dbReference type="Pfam" id="PF04230"/>
    </source>
</evidence>
<dbReference type="AlphaFoldDB" id="A0A3A3GPR0"/>
<dbReference type="OrthoDB" id="2522120at2"/>
<dbReference type="PANTHER" id="PTHR36836:SF1">
    <property type="entry name" value="COLANIC ACID BIOSYNTHESIS PROTEIN WCAK"/>
    <property type="match status" value="1"/>
</dbReference>
<comment type="caution">
    <text evidence="2">The sequence shown here is derived from an EMBL/GenBank/DDBJ whole genome shotgun (WGS) entry which is preliminary data.</text>
</comment>